<sequence>MFRSTSYRSTRKATCMHLPLEPSPQGFCLSSPCLNQAFALVLSPSHLSASKKQDVKFNIRASQRQPSRLSASME</sequence>
<evidence type="ECO:0000313" key="1">
    <source>
        <dbReference type="EMBL" id="MBX00502.1"/>
    </source>
</evidence>
<protein>
    <submittedName>
        <fullName evidence="1">Uncharacterized protein</fullName>
    </submittedName>
</protein>
<proteinExistence type="predicted"/>
<name>A0A2P2K449_RHIMU</name>
<reference evidence="1" key="1">
    <citation type="submission" date="2018-02" db="EMBL/GenBank/DDBJ databases">
        <title>Rhizophora mucronata_Transcriptome.</title>
        <authorList>
            <person name="Meera S.P."/>
            <person name="Sreeshan A."/>
            <person name="Augustine A."/>
        </authorList>
    </citation>
    <scope>NUCLEOTIDE SEQUENCE</scope>
    <source>
        <tissue evidence="1">Leaf</tissue>
    </source>
</reference>
<accession>A0A2P2K449</accession>
<organism evidence="1">
    <name type="scientific">Rhizophora mucronata</name>
    <name type="common">Asiatic mangrove</name>
    <dbReference type="NCBI Taxonomy" id="61149"/>
    <lineage>
        <taxon>Eukaryota</taxon>
        <taxon>Viridiplantae</taxon>
        <taxon>Streptophyta</taxon>
        <taxon>Embryophyta</taxon>
        <taxon>Tracheophyta</taxon>
        <taxon>Spermatophyta</taxon>
        <taxon>Magnoliopsida</taxon>
        <taxon>eudicotyledons</taxon>
        <taxon>Gunneridae</taxon>
        <taxon>Pentapetalae</taxon>
        <taxon>rosids</taxon>
        <taxon>fabids</taxon>
        <taxon>Malpighiales</taxon>
        <taxon>Rhizophoraceae</taxon>
        <taxon>Rhizophora</taxon>
    </lineage>
</organism>
<dbReference type="AlphaFoldDB" id="A0A2P2K449"/>
<dbReference type="EMBL" id="GGEC01020018">
    <property type="protein sequence ID" value="MBX00502.1"/>
    <property type="molecule type" value="Transcribed_RNA"/>
</dbReference>